<feature type="domain" description="Aerotolerance regulator N-terminal" evidence="2">
    <location>
        <begin position="8"/>
        <end position="81"/>
    </location>
</feature>
<feature type="transmembrane region" description="Helical" evidence="1">
    <location>
        <begin position="6"/>
        <end position="28"/>
    </location>
</feature>
<dbReference type="InterPro" id="IPR011933">
    <property type="entry name" value="Double_TM_dom"/>
</dbReference>
<name>A0A6N6JA48_9RHOB</name>
<dbReference type="EMBL" id="BLJE01000001">
    <property type="protein sequence ID" value="GFE63055.1"/>
    <property type="molecule type" value="Genomic_DNA"/>
</dbReference>
<dbReference type="InterPro" id="IPR029062">
    <property type="entry name" value="Class_I_gatase-like"/>
</dbReference>
<dbReference type="InterPro" id="IPR024163">
    <property type="entry name" value="Aerotolerance_reg_N"/>
</dbReference>
<dbReference type="Pfam" id="PF07584">
    <property type="entry name" value="BatA"/>
    <property type="match status" value="1"/>
</dbReference>
<dbReference type="CDD" id="cd03143">
    <property type="entry name" value="A4_beta-galactosidase_middle_domain"/>
    <property type="match status" value="1"/>
</dbReference>
<dbReference type="NCBIfam" id="TIGR02226">
    <property type="entry name" value="two_anch"/>
    <property type="match status" value="1"/>
</dbReference>
<dbReference type="Proteomes" id="UP000436822">
    <property type="component" value="Unassembled WGS sequence"/>
</dbReference>
<keyword evidence="1" id="KW-0472">Membrane</keyword>
<sequence length="921" mass="99105">MFGLSSLGFTAPLLLVALIALPILWWLLRAVPPAPIRRRFPGVALLLGLKDDESQTVTTPWWLLLLRMLAVAALIVGFAGPVLNPKEAGDGRGPLLIVMDGSWASAADWPSRIERVEQLIADAGRQGRPAAIVTLTDLPAGDLVFQTADTVLAGLPSLQPRAWQPDTASVQEWSTRLGEIGFETIWFSDGLEREGRTDLIEALENRGAVSVIQGQRPVVALRPARFEDSLVTVTAIRSPDTGARDYGVVAYGPDPNGVERELARAVASFEPGAAELEVQLDLPTELRNRVRRFEIDGTRSAGATSLTDDSLKRRKVALLASRNDQEAQDLLSPLFYLRRALVPSADLIDGALDDMLLASPDVLILADVATLSDGEREAIAEWAESGGMLVRFAGPRTAAVDLLDDDPLLPIRLRAGGRSVGGAMSWGEPKTLRAFSRDSPFFGLSIPGDVVVSSQVVAEPDPILADRTIASLADGTPLVTRSDLGQGQVVLFHVTANAEWSTLPLSGLFVQMLERLAISTRPTQLDAEDLSGTTWTIEEVIDPFGEVRRADTLPGVAGERLAEPVLGADLPPGLYEGNDRRVALNVINDDTVLQAATWPDTVSVEGISIAEETPLKGAFLMAALTLLMIDILASLLVGGRLRGPRQAAAVLLAAIVLVPATVEAQDTSAGDELALQATSDVVLAYVQTGDAAVDRVSFEGLRGLSRSLFLRTSVEPIEPVAVDLETDELSFFPLIYWPVTEGQATPSTDAYARLNRYLRTGGMIVFDTRDANIGGFGTATPAGRKLRQLAAPLDIPALEPIPADHVLTRTFYLLQDFPGRHDSRDVWVEAAPANAEQIDGLPFRDLNDGVTPVLIGGNDWASAWARDERGQPLYPVGRGYGGERQREMAVRFGVNLVMHVLTGNYKSDQVHVPALLDRLGN</sequence>
<dbReference type="AlphaFoldDB" id="A0A6N6JA48"/>
<feature type="domain" description="DUF4159" evidence="3">
    <location>
        <begin position="683"/>
        <end position="901"/>
    </location>
</feature>
<dbReference type="OrthoDB" id="9773014at2"/>
<dbReference type="InterPro" id="IPR025297">
    <property type="entry name" value="DUF4159"/>
</dbReference>
<dbReference type="PANTHER" id="PTHR37464">
    <property type="entry name" value="BLL2463 PROTEIN"/>
    <property type="match status" value="1"/>
</dbReference>
<feature type="transmembrane region" description="Helical" evidence="1">
    <location>
        <begin position="61"/>
        <end position="83"/>
    </location>
</feature>
<keyword evidence="5" id="KW-1185">Reference proteome</keyword>
<comment type="caution">
    <text evidence="4">The sequence shown here is derived from an EMBL/GenBank/DDBJ whole genome shotgun (WGS) entry which is preliminary data.</text>
</comment>
<dbReference type="Gene3D" id="3.40.50.880">
    <property type="match status" value="1"/>
</dbReference>
<organism evidence="4 5">
    <name type="scientific">Litoreibacter roseus</name>
    <dbReference type="NCBI Taxonomy" id="2601869"/>
    <lineage>
        <taxon>Bacteria</taxon>
        <taxon>Pseudomonadati</taxon>
        <taxon>Pseudomonadota</taxon>
        <taxon>Alphaproteobacteria</taxon>
        <taxon>Rhodobacterales</taxon>
        <taxon>Roseobacteraceae</taxon>
        <taxon>Litoreibacter</taxon>
    </lineage>
</organism>
<dbReference type="PANTHER" id="PTHR37464:SF1">
    <property type="entry name" value="BLL2463 PROTEIN"/>
    <property type="match status" value="1"/>
</dbReference>
<protein>
    <submittedName>
        <fullName evidence="4">LytTR family transcriptional regulator</fullName>
    </submittedName>
</protein>
<reference evidence="4 5" key="1">
    <citation type="submission" date="2019-12" db="EMBL/GenBank/DDBJ databases">
        <title>Litoreibacter badius sp. nov., a novel bacteriochlorophyll a-containing bacterium in the genus Litoreibacter.</title>
        <authorList>
            <person name="Kanamuro M."/>
            <person name="Takabe Y."/>
            <person name="Mori K."/>
            <person name="Takaichi S."/>
            <person name="Hanada S."/>
        </authorList>
    </citation>
    <scope>NUCLEOTIDE SEQUENCE [LARGE SCALE GENOMIC DNA]</scope>
    <source>
        <strain evidence="4 5">K6</strain>
    </source>
</reference>
<accession>A0A6N6JA48</accession>
<evidence type="ECO:0000256" key="1">
    <source>
        <dbReference type="SAM" id="Phobius"/>
    </source>
</evidence>
<dbReference type="SUPFAM" id="SSF52317">
    <property type="entry name" value="Class I glutamine amidotransferase-like"/>
    <property type="match status" value="1"/>
</dbReference>
<keyword evidence="1" id="KW-0812">Transmembrane</keyword>
<proteinExistence type="predicted"/>
<evidence type="ECO:0000313" key="4">
    <source>
        <dbReference type="EMBL" id="GFE63055.1"/>
    </source>
</evidence>
<evidence type="ECO:0000259" key="2">
    <source>
        <dbReference type="Pfam" id="PF07584"/>
    </source>
</evidence>
<evidence type="ECO:0000313" key="5">
    <source>
        <dbReference type="Proteomes" id="UP000436822"/>
    </source>
</evidence>
<evidence type="ECO:0000259" key="3">
    <source>
        <dbReference type="Pfam" id="PF13709"/>
    </source>
</evidence>
<keyword evidence="1" id="KW-1133">Transmembrane helix</keyword>
<dbReference type="Pfam" id="PF13709">
    <property type="entry name" value="DUF4159"/>
    <property type="match status" value="1"/>
</dbReference>
<dbReference type="Gene3D" id="3.40.50.12140">
    <property type="entry name" value="Domain of unknown function DUF4159"/>
    <property type="match status" value="1"/>
</dbReference>
<gene>
    <name evidence="4" type="ORF">KIN_01290</name>
</gene>
<dbReference type="RefSeq" id="WP_159804040.1">
    <property type="nucleotide sequence ID" value="NZ_BLJE01000001.1"/>
</dbReference>